<dbReference type="OrthoDB" id="5983780at2759"/>
<evidence type="ECO:0000313" key="3">
    <source>
        <dbReference type="RefSeq" id="XP_010791088.1"/>
    </source>
</evidence>
<feature type="region of interest" description="Disordered" evidence="1">
    <location>
        <begin position="286"/>
        <end position="326"/>
    </location>
</feature>
<feature type="compositionally biased region" description="Polar residues" evidence="1">
    <location>
        <begin position="179"/>
        <end position="199"/>
    </location>
</feature>
<keyword evidence="2" id="KW-1185">Reference proteome</keyword>
<name>A0A6I9PUP9_9TELE</name>
<reference evidence="3" key="1">
    <citation type="submission" date="2025-08" db="UniProtKB">
        <authorList>
            <consortium name="RefSeq"/>
        </authorList>
    </citation>
    <scope>IDENTIFICATION</scope>
    <source>
        <tissue evidence="3">Muscle</tissue>
    </source>
</reference>
<gene>
    <name evidence="3" type="primary">LOC104964066</name>
</gene>
<organism evidence="2 3">
    <name type="scientific">Notothenia coriiceps</name>
    <name type="common">black rockcod</name>
    <dbReference type="NCBI Taxonomy" id="8208"/>
    <lineage>
        <taxon>Eukaryota</taxon>
        <taxon>Metazoa</taxon>
        <taxon>Chordata</taxon>
        <taxon>Craniata</taxon>
        <taxon>Vertebrata</taxon>
        <taxon>Euteleostomi</taxon>
        <taxon>Actinopterygii</taxon>
        <taxon>Neopterygii</taxon>
        <taxon>Teleostei</taxon>
        <taxon>Neoteleostei</taxon>
        <taxon>Acanthomorphata</taxon>
        <taxon>Eupercaria</taxon>
        <taxon>Perciformes</taxon>
        <taxon>Notothenioidei</taxon>
        <taxon>Nototheniidae</taxon>
        <taxon>Notothenia</taxon>
    </lineage>
</organism>
<feature type="region of interest" description="Disordered" evidence="1">
    <location>
        <begin position="173"/>
        <end position="208"/>
    </location>
</feature>
<feature type="region of interest" description="Disordered" evidence="1">
    <location>
        <begin position="136"/>
        <end position="156"/>
    </location>
</feature>
<dbReference type="KEGG" id="ncc:104964066"/>
<proteinExistence type="predicted"/>
<dbReference type="AlphaFoldDB" id="A0A6I9PUP9"/>
<protein>
    <submittedName>
        <fullName evidence="3">Uncharacterized protein</fullName>
    </submittedName>
</protein>
<dbReference type="GeneID" id="104964066"/>
<dbReference type="Pfam" id="PF06246">
    <property type="entry name" value="Isy1"/>
    <property type="match status" value="1"/>
</dbReference>
<dbReference type="GO" id="GO:0000350">
    <property type="term" value="P:generation of catalytic spliceosome for second transesterification step"/>
    <property type="evidence" value="ECO:0007669"/>
    <property type="project" value="InterPro"/>
</dbReference>
<accession>A0A6I9PUP9</accession>
<dbReference type="RefSeq" id="XP_010791088.1">
    <property type="nucleotide sequence ID" value="XM_010792786.1"/>
</dbReference>
<evidence type="ECO:0000313" key="2">
    <source>
        <dbReference type="Proteomes" id="UP000504611"/>
    </source>
</evidence>
<dbReference type="InterPro" id="IPR009360">
    <property type="entry name" value="Isy1"/>
</dbReference>
<evidence type="ECO:0000256" key="1">
    <source>
        <dbReference type="SAM" id="MobiDB-lite"/>
    </source>
</evidence>
<feature type="compositionally biased region" description="Basic and acidic residues" evidence="1">
    <location>
        <begin position="136"/>
        <end position="149"/>
    </location>
</feature>
<sequence length="326" mass="36616">MRRLTLADSGSCFKMARNEEKQQGKLNRLWLQKEREEGRIKDVHERRPKLSTLNSASSVKKWILSIKNEIEYYLQQSQLSHYPERKIAEFQLRIEALEKEYKRFITKLRVLDPACKHKPWTPRAYCKRRADTHDTPCIDKKPRPCDSHEGSGQSCRSESELVGNLIGCFKTSAPEKQRPLSQSETRFQTPFPTHPNSDPSEAVSADQDRPLSFDHTKLAIAAAAFRGPPVQRGSSQTQSLALVLQSGLPNLVNASLMQTQSTQSRDTQNHCGARTGCVVGQERKSGCEAAERIPGKSSNTGTAEERKGHVLGLDCYSSSDDEDCDT</sequence>
<dbReference type="Proteomes" id="UP000504611">
    <property type="component" value="Unplaced"/>
</dbReference>